<dbReference type="OrthoDB" id="8245717at2"/>
<keyword evidence="3" id="KW-0378">Hydrolase</keyword>
<keyword evidence="2" id="KW-0732">Signal</keyword>
<dbReference type="EMBL" id="RYFI01000009">
    <property type="protein sequence ID" value="RXF73319.1"/>
    <property type="molecule type" value="Genomic_DNA"/>
</dbReference>
<dbReference type="AlphaFoldDB" id="A0A4Q0MJP0"/>
<evidence type="ECO:0000256" key="2">
    <source>
        <dbReference type="SAM" id="SignalP"/>
    </source>
</evidence>
<keyword evidence="4" id="KW-1185">Reference proteome</keyword>
<feature type="chain" id="PRO_5020338667" evidence="2">
    <location>
        <begin position="24"/>
        <end position="428"/>
    </location>
</feature>
<accession>A0A4Q0MJP0</accession>
<reference evidence="3 4" key="1">
    <citation type="submission" date="2018-12" db="EMBL/GenBank/DDBJ databases">
        <title>bacterium Hansschlegelia zhihuaiae S113.</title>
        <authorList>
            <person name="He J."/>
        </authorList>
    </citation>
    <scope>NUCLEOTIDE SEQUENCE [LARGE SCALE GENOMIC DNA]</scope>
    <source>
        <strain evidence="3 4">S 113</strain>
    </source>
</reference>
<dbReference type="GO" id="GO:0006508">
    <property type="term" value="P:proteolysis"/>
    <property type="evidence" value="ECO:0007669"/>
    <property type="project" value="UniProtKB-KW"/>
</dbReference>
<dbReference type="Gene3D" id="2.40.10.10">
    <property type="entry name" value="Trypsin-like serine proteases"/>
    <property type="match status" value="2"/>
</dbReference>
<dbReference type="InterPro" id="IPR009003">
    <property type="entry name" value="Peptidase_S1_PA"/>
</dbReference>
<feature type="signal peptide" evidence="2">
    <location>
        <begin position="1"/>
        <end position="23"/>
    </location>
</feature>
<proteinExistence type="predicted"/>
<dbReference type="Proteomes" id="UP000289708">
    <property type="component" value="Unassembled WGS sequence"/>
</dbReference>
<dbReference type="SUPFAM" id="SSF50494">
    <property type="entry name" value="Trypsin-like serine proteases"/>
    <property type="match status" value="1"/>
</dbReference>
<dbReference type="PANTHER" id="PTHR36234:SF5">
    <property type="entry name" value="LYSYL ENDOPEPTIDASE"/>
    <property type="match status" value="1"/>
</dbReference>
<gene>
    <name evidence="3" type="ORF">EK403_10860</name>
</gene>
<protein>
    <submittedName>
        <fullName evidence="3">Serine protease</fullName>
    </submittedName>
</protein>
<dbReference type="RefSeq" id="WP_128777512.1">
    <property type="nucleotide sequence ID" value="NZ_RYFI01000009.1"/>
</dbReference>
<evidence type="ECO:0000313" key="4">
    <source>
        <dbReference type="Proteomes" id="UP000289708"/>
    </source>
</evidence>
<keyword evidence="3" id="KW-0645">Protease</keyword>
<dbReference type="GO" id="GO:0008233">
    <property type="term" value="F:peptidase activity"/>
    <property type="evidence" value="ECO:0007669"/>
    <property type="project" value="UniProtKB-KW"/>
</dbReference>
<organism evidence="3 4">
    <name type="scientific">Hansschlegelia zhihuaiae</name>
    <dbReference type="NCBI Taxonomy" id="405005"/>
    <lineage>
        <taxon>Bacteria</taxon>
        <taxon>Pseudomonadati</taxon>
        <taxon>Pseudomonadota</taxon>
        <taxon>Alphaproteobacteria</taxon>
        <taxon>Hyphomicrobiales</taxon>
        <taxon>Methylopilaceae</taxon>
        <taxon>Hansschlegelia</taxon>
    </lineage>
</organism>
<dbReference type="Pfam" id="PF13365">
    <property type="entry name" value="Trypsin_2"/>
    <property type="match status" value="1"/>
</dbReference>
<evidence type="ECO:0000313" key="3">
    <source>
        <dbReference type="EMBL" id="RXF73319.1"/>
    </source>
</evidence>
<sequence>MSARRTRTLVLLACFLEIATAAAQPAPPGPAVEQCRRGESVTSFGRSFQPAVTIYDEEWSQPIPIEAAGFTPVGVRLLLAVTPDARDRDWSLVVRDPAYRVLASFGPADFAGGDGRLTRKRWTGRLPAAKVQVELLHSGKSDVEVMVEEGIASPPAGASDVRLFSSQTPGSPNWRPLYEGGSLIQRRTGDVTGMLVTGQTAAPGAPSAPAWCCTGVMVARDLFLTNWHCGAAPPTDHTSYWNERVAGRSLIDLGWDDGTVSRQYNAVKVEASDRRLDYALLRVEPVVGPGGAAGTPSRATIAARPAQAGEEVFIVHHAECEKKRLSRCRVAAASYRAWTDAPGEPSGSSASQPDLSHSCDTEPGASGAPVFAIRGDRAVLVGLHHLGFDRDESCAIVPPRLNKAVRIDEIVRSLDAARPDLVRELDVE</sequence>
<dbReference type="InterPro" id="IPR043504">
    <property type="entry name" value="Peptidase_S1_PA_chymotrypsin"/>
</dbReference>
<dbReference type="PANTHER" id="PTHR36234">
    <property type="entry name" value="LYSYL ENDOPEPTIDASE"/>
    <property type="match status" value="1"/>
</dbReference>
<evidence type="ECO:0000256" key="1">
    <source>
        <dbReference type="SAM" id="MobiDB-lite"/>
    </source>
</evidence>
<feature type="compositionally biased region" description="Polar residues" evidence="1">
    <location>
        <begin position="346"/>
        <end position="355"/>
    </location>
</feature>
<name>A0A4Q0MJP0_9HYPH</name>
<comment type="caution">
    <text evidence="3">The sequence shown here is derived from an EMBL/GenBank/DDBJ whole genome shotgun (WGS) entry which is preliminary data.</text>
</comment>
<feature type="region of interest" description="Disordered" evidence="1">
    <location>
        <begin position="339"/>
        <end position="363"/>
    </location>
</feature>